<protein>
    <submittedName>
        <fullName evidence="2">Uncharacterized protein</fullName>
    </submittedName>
</protein>
<reference evidence="2 3" key="1">
    <citation type="journal article" date="2013" name="PLoS Genet.">
        <title>Comparative genome structure, secondary metabolite, and effector coding capacity across Cochliobolus pathogens.</title>
        <authorList>
            <person name="Condon B.J."/>
            <person name="Leng Y."/>
            <person name="Wu D."/>
            <person name="Bushley K.E."/>
            <person name="Ohm R.A."/>
            <person name="Otillar R."/>
            <person name="Martin J."/>
            <person name="Schackwitz W."/>
            <person name="Grimwood J."/>
            <person name="MohdZainudin N."/>
            <person name="Xue C."/>
            <person name="Wang R."/>
            <person name="Manning V.A."/>
            <person name="Dhillon B."/>
            <person name="Tu Z.J."/>
            <person name="Steffenson B.J."/>
            <person name="Salamov A."/>
            <person name="Sun H."/>
            <person name="Lowry S."/>
            <person name="LaButti K."/>
            <person name="Han J."/>
            <person name="Copeland A."/>
            <person name="Lindquist E."/>
            <person name="Barry K."/>
            <person name="Schmutz J."/>
            <person name="Baker S.E."/>
            <person name="Ciuffetti L.M."/>
            <person name="Grigoriev I.V."/>
            <person name="Zhong S."/>
            <person name="Turgeon B.G."/>
        </authorList>
    </citation>
    <scope>NUCLEOTIDE SEQUENCE [LARGE SCALE GENOMIC DNA]</scope>
    <source>
        <strain evidence="2 3">26-R-13</strain>
    </source>
</reference>
<keyword evidence="3" id="KW-1185">Reference proteome</keyword>
<sequence length="95" mass="10211">MFRPSPPPPKGASARMRLKAGRLMLASLDTATLSKAISHPQSMVHRTLPPPTSSYRRGKSSSNDNSSSPAVDTSHRAPVPTVQHEKAHSSTAVWL</sequence>
<evidence type="ECO:0000313" key="3">
    <source>
        <dbReference type="Proteomes" id="UP000053841"/>
    </source>
</evidence>
<dbReference type="GeneID" id="19148079"/>
<dbReference type="AlphaFoldDB" id="W6Y9Q3"/>
<organism evidence="2 3">
    <name type="scientific">Cochliobolus carbonum (strain 26-R-13)</name>
    <name type="common">Maize leaf spot fungus</name>
    <name type="synonym">Bipolaris zeicola</name>
    <dbReference type="NCBI Taxonomy" id="930089"/>
    <lineage>
        <taxon>Eukaryota</taxon>
        <taxon>Fungi</taxon>
        <taxon>Dikarya</taxon>
        <taxon>Ascomycota</taxon>
        <taxon>Pezizomycotina</taxon>
        <taxon>Dothideomycetes</taxon>
        <taxon>Pleosporomycetidae</taxon>
        <taxon>Pleosporales</taxon>
        <taxon>Pleosporineae</taxon>
        <taxon>Pleosporaceae</taxon>
        <taxon>Bipolaris</taxon>
    </lineage>
</organism>
<dbReference type="EMBL" id="KI964587">
    <property type="protein sequence ID" value="EUC34683.1"/>
    <property type="molecule type" value="Genomic_DNA"/>
</dbReference>
<gene>
    <name evidence="2" type="ORF">COCCADRAFT_35720</name>
</gene>
<evidence type="ECO:0000256" key="1">
    <source>
        <dbReference type="SAM" id="MobiDB-lite"/>
    </source>
</evidence>
<feature type="region of interest" description="Disordered" evidence="1">
    <location>
        <begin position="35"/>
        <end position="95"/>
    </location>
</feature>
<accession>W6Y9Q3</accession>
<dbReference type="KEGG" id="bze:COCCADRAFT_35720"/>
<name>W6Y9Q3_COCC2</name>
<dbReference type="HOGENOM" id="CLU_164162_0_0_1"/>
<proteinExistence type="predicted"/>
<dbReference type="OrthoDB" id="10385399at2759"/>
<evidence type="ECO:0000313" key="2">
    <source>
        <dbReference type="EMBL" id="EUC34683.1"/>
    </source>
</evidence>
<dbReference type="Proteomes" id="UP000053841">
    <property type="component" value="Unassembled WGS sequence"/>
</dbReference>
<dbReference type="RefSeq" id="XP_007711027.1">
    <property type="nucleotide sequence ID" value="XM_007712837.1"/>
</dbReference>